<dbReference type="GO" id="GO:0051256">
    <property type="term" value="P:mitotic spindle midzone assembly"/>
    <property type="evidence" value="ECO:0007669"/>
    <property type="project" value="TreeGrafter"/>
</dbReference>
<organism evidence="25 26">
    <name type="scientific">Enhydra lutris kenyoni</name>
    <name type="common">northern sea otter</name>
    <dbReference type="NCBI Taxonomy" id="391180"/>
    <lineage>
        <taxon>Eukaryota</taxon>
        <taxon>Metazoa</taxon>
        <taxon>Chordata</taxon>
        <taxon>Craniata</taxon>
        <taxon>Vertebrata</taxon>
        <taxon>Euteleostomi</taxon>
        <taxon>Mammalia</taxon>
        <taxon>Eutheria</taxon>
        <taxon>Laurasiatheria</taxon>
        <taxon>Carnivora</taxon>
        <taxon>Caniformia</taxon>
        <taxon>Musteloidea</taxon>
        <taxon>Mustelidae</taxon>
        <taxon>Lutrinae</taxon>
        <taxon>Enhydra</taxon>
    </lineage>
</organism>
<evidence type="ECO:0000313" key="25">
    <source>
        <dbReference type="Proteomes" id="UP000248482"/>
    </source>
</evidence>
<keyword evidence="7" id="KW-0132">Cell division</keyword>
<dbReference type="GO" id="GO:0005634">
    <property type="term" value="C:nucleus"/>
    <property type="evidence" value="ECO:0007669"/>
    <property type="project" value="UniProtKB-SubCell"/>
</dbReference>
<keyword evidence="17" id="KW-0131">Cell cycle</keyword>
<evidence type="ECO:0000256" key="17">
    <source>
        <dbReference type="ARBA" id="ARBA00023306"/>
    </source>
</evidence>
<dbReference type="GO" id="GO:0005524">
    <property type="term" value="F:ATP binding"/>
    <property type="evidence" value="ECO:0007669"/>
    <property type="project" value="UniProtKB-UniRule"/>
</dbReference>
<evidence type="ECO:0000256" key="7">
    <source>
        <dbReference type="ARBA" id="ARBA00022618"/>
    </source>
</evidence>
<evidence type="ECO:0000256" key="5">
    <source>
        <dbReference type="ARBA" id="ARBA00022499"/>
    </source>
</evidence>
<evidence type="ECO:0000256" key="2">
    <source>
        <dbReference type="ARBA" id="ARBA00004186"/>
    </source>
</evidence>
<dbReference type="InterPro" id="IPR027640">
    <property type="entry name" value="Kinesin-like_fam"/>
</dbReference>
<dbReference type="GO" id="GO:0016887">
    <property type="term" value="F:ATP hydrolysis activity"/>
    <property type="evidence" value="ECO:0007669"/>
    <property type="project" value="TreeGrafter"/>
</dbReference>
<dbReference type="GO" id="GO:0008017">
    <property type="term" value="F:microtubule binding"/>
    <property type="evidence" value="ECO:0007669"/>
    <property type="project" value="InterPro"/>
</dbReference>
<keyword evidence="25" id="KW-1185">Reference proteome</keyword>
<evidence type="ECO:0000259" key="24">
    <source>
        <dbReference type="PROSITE" id="PS50067"/>
    </source>
</evidence>
<dbReference type="PROSITE" id="PS50067">
    <property type="entry name" value="KINESIN_MOTOR_2"/>
    <property type="match status" value="1"/>
</dbReference>
<gene>
    <name evidence="26" type="primary">LOC111153249</name>
</gene>
<dbReference type="PANTHER" id="PTHR24115:SF600">
    <property type="entry name" value="KINESIN-LIKE PROTEIN KIF23"/>
    <property type="match status" value="1"/>
</dbReference>
<evidence type="ECO:0000256" key="14">
    <source>
        <dbReference type="ARBA" id="ARBA00023175"/>
    </source>
</evidence>
<dbReference type="InterPro" id="IPR038105">
    <property type="entry name" value="Kif23_Arf-bd_sf"/>
</dbReference>
<keyword evidence="4" id="KW-0963">Cytoplasm</keyword>
<dbReference type="GeneID" id="111153249"/>
<evidence type="ECO:0000256" key="10">
    <source>
        <dbReference type="ARBA" id="ARBA00022776"/>
    </source>
</evidence>
<dbReference type="InterPro" id="IPR036961">
    <property type="entry name" value="Kinesin_motor_dom_sf"/>
</dbReference>
<keyword evidence="16" id="KW-0539">Nucleus</keyword>
<evidence type="ECO:0000256" key="22">
    <source>
        <dbReference type="SAM" id="Coils"/>
    </source>
</evidence>
<evidence type="ECO:0000256" key="16">
    <source>
        <dbReference type="ARBA" id="ARBA00023242"/>
    </source>
</evidence>
<keyword evidence="8 21" id="KW-0493">Microtubule</keyword>
<dbReference type="GO" id="GO:0007018">
    <property type="term" value="P:microtubule-based movement"/>
    <property type="evidence" value="ECO:0007669"/>
    <property type="project" value="InterPro"/>
</dbReference>
<keyword evidence="5" id="KW-1017">Isopeptide bond</keyword>
<reference evidence="26" key="1">
    <citation type="submission" date="2025-08" db="UniProtKB">
        <authorList>
            <consortium name="RefSeq"/>
        </authorList>
    </citation>
    <scope>IDENTIFICATION</scope>
    <source>
        <tissue evidence="26">Blood</tissue>
    </source>
</reference>
<comment type="subunit">
    <text evidence="19">Heterotetramer of two molecules each of RACGAP1 and KIF23. Found in the centralspindlin complex. Interacts with RACGAP1; the interaction is direct. Interacts with ECT2 and PRC1. Interacts with ANXA11 during cytokinesis. Interacts with BIRC6/bruce and USP8/UBPY. Interacts with ARF6, forming heterodimers and heterotetramers.</text>
</comment>
<evidence type="ECO:0000256" key="3">
    <source>
        <dbReference type="ARBA" id="ARBA00004476"/>
    </source>
</evidence>
<keyword evidence="15" id="KW-0206">Cytoskeleton</keyword>
<name>A0A2Y9K3U6_ENHLU</name>
<evidence type="ECO:0000256" key="9">
    <source>
        <dbReference type="ARBA" id="ARBA00022741"/>
    </source>
</evidence>
<dbReference type="PROSITE" id="PS00411">
    <property type="entry name" value="KINESIN_MOTOR_1"/>
    <property type="match status" value="1"/>
</dbReference>
<evidence type="ECO:0000256" key="12">
    <source>
        <dbReference type="ARBA" id="ARBA00022843"/>
    </source>
</evidence>
<dbReference type="SUPFAM" id="SSF52540">
    <property type="entry name" value="P-loop containing nucleoside triphosphate hydrolases"/>
    <property type="match status" value="1"/>
</dbReference>
<evidence type="ECO:0000256" key="19">
    <source>
        <dbReference type="ARBA" id="ARBA00066079"/>
    </source>
</evidence>
<dbReference type="Pfam" id="PF00225">
    <property type="entry name" value="Kinesin"/>
    <property type="match status" value="1"/>
</dbReference>
<dbReference type="InterPro" id="IPR019821">
    <property type="entry name" value="Kinesin_motor_CS"/>
</dbReference>
<feature type="compositionally biased region" description="Basic and acidic residues" evidence="23">
    <location>
        <begin position="676"/>
        <end position="694"/>
    </location>
</feature>
<dbReference type="FunFam" id="2.60.40.4330:FF:000001">
    <property type="entry name" value="Kinesin-like protein"/>
    <property type="match status" value="1"/>
</dbReference>
<keyword evidence="14 20" id="KW-0505">Motor protein</keyword>
<dbReference type="SMART" id="SM00129">
    <property type="entry name" value="KISc"/>
    <property type="match status" value="1"/>
</dbReference>
<evidence type="ECO:0000256" key="15">
    <source>
        <dbReference type="ARBA" id="ARBA00023212"/>
    </source>
</evidence>
<evidence type="ECO:0000256" key="1">
    <source>
        <dbReference type="ARBA" id="ARBA00004123"/>
    </source>
</evidence>
<dbReference type="InterPro" id="IPR027417">
    <property type="entry name" value="P-loop_NTPase"/>
</dbReference>
<evidence type="ECO:0000256" key="23">
    <source>
        <dbReference type="SAM" id="MobiDB-lite"/>
    </source>
</evidence>
<dbReference type="Gene3D" id="2.60.40.4330">
    <property type="entry name" value="Kinesin-like protein Kif23, Arf6-interacting domain"/>
    <property type="match status" value="1"/>
</dbReference>
<keyword evidence="12" id="KW-0832">Ubl conjugation</keyword>
<evidence type="ECO:0000256" key="8">
    <source>
        <dbReference type="ARBA" id="ARBA00022701"/>
    </source>
</evidence>
<evidence type="ECO:0000256" key="6">
    <source>
        <dbReference type="ARBA" id="ARBA00022553"/>
    </source>
</evidence>
<feature type="region of interest" description="Disordered" evidence="23">
    <location>
        <begin position="801"/>
        <end position="863"/>
    </location>
</feature>
<comment type="function">
    <text evidence="18">Component of the centralspindlin complex that serves as a microtubule-dependent and Rho-mediated signaling required for the myosin contractile ring formation during the cell cycle cytokinesis. Essential for cytokinesis in Rho-mediated signaling. Required for the localization of ECT2 to the central spindle. Plus-end-directed motor enzyme that moves antiparallel microtubules in vitro.</text>
</comment>
<evidence type="ECO:0000256" key="11">
    <source>
        <dbReference type="ARBA" id="ARBA00022840"/>
    </source>
</evidence>
<dbReference type="RefSeq" id="XP_022367863.1">
    <property type="nucleotide sequence ID" value="XM_022512155.1"/>
</dbReference>
<dbReference type="GO" id="GO:0005874">
    <property type="term" value="C:microtubule"/>
    <property type="evidence" value="ECO:0007669"/>
    <property type="project" value="UniProtKB-KW"/>
</dbReference>
<keyword evidence="10" id="KW-0498">Mitosis</keyword>
<comment type="similarity">
    <text evidence="20 21">Belongs to the TRAFAC class myosin-kinesin ATPase superfamily. Kinesin family.</text>
</comment>
<feature type="binding site" evidence="20">
    <location>
        <begin position="112"/>
        <end position="119"/>
    </location>
    <ligand>
        <name>ATP</name>
        <dbReference type="ChEBI" id="CHEBI:30616"/>
    </ligand>
</feature>
<dbReference type="GO" id="GO:0003777">
    <property type="term" value="F:microtubule motor activity"/>
    <property type="evidence" value="ECO:0007669"/>
    <property type="project" value="InterPro"/>
</dbReference>
<evidence type="ECO:0000256" key="4">
    <source>
        <dbReference type="ARBA" id="ARBA00022490"/>
    </source>
</evidence>
<feature type="domain" description="Kinesin motor" evidence="24">
    <location>
        <begin position="25"/>
        <end position="450"/>
    </location>
</feature>
<comment type="subcellular location">
    <subcellularLocation>
        <location evidence="2">Cytoplasm</location>
        <location evidence="2">Cytoskeleton</location>
        <location evidence="2">Spindle</location>
    </subcellularLocation>
    <subcellularLocation>
        <location evidence="3">Midbody</location>
        <location evidence="3">Midbody ring</location>
    </subcellularLocation>
    <subcellularLocation>
        <location evidence="1">Nucleus</location>
    </subcellularLocation>
</comment>
<feature type="coiled-coil region" evidence="22">
    <location>
        <begin position="559"/>
        <end position="628"/>
    </location>
</feature>
<dbReference type="Pfam" id="PF16540">
    <property type="entry name" value="MKLP1_Arf_bdg"/>
    <property type="match status" value="1"/>
</dbReference>
<dbReference type="CDD" id="cd01368">
    <property type="entry name" value="KISc_KIF23_like"/>
    <property type="match status" value="1"/>
</dbReference>
<sequence length="863" mass="98839">MKPVRTKTPRKLLVKKGSQTSLKDPVGVYCRVRPLSLPDQECCVEVINNTTVQLHTPEGYRLNRNGDYKETQYSFKQVFGIHTTQKELFDVVANPLVEDLIHGKNGLLFTYGVTGSGKTHTMTGSPGEGGLLPRCLDMIFNSIGSFQAKRYVFKSNDRNSMDIQCEVDALLERQKREAMPNPKTPSSKRQVDPEFADMINVQEFCKAEEVDEDSVYGVFVSYIEIYNNYIYDLLEEVPFDPIKPKWNSCSTPMRNTDFVPPQSKLLREDKNHNMYVAGCTEVEVKSTEEAFEVFWRGQKKRRIANTHLNRESSRSHSVFNIKLVQAPLDADGDNVLQEKEQITISQLSLVDLAGSERTNRTKAEGNRLREAGNINQSLMTLRTCMEVLRENQMYGTNKMVPYRDSKLTHLFKNYFDGEGKVRMIVCVNPKAEDYEESLQVMRFAEVTQEVEVARPVDKAICGLTPGRRYRNQARGGPVGDEPLVTEVVLQSFPPLPSCELLDINDEQTLPRLIEALEKRHHLRQMMIDEFHKQSMTFKALLQEFDSAVVNKENYIQGKLNEKEKVISGQKLEIERLEKKNKTLEYKIEILEKTTTIYEEDKRTLQQELETQNQKLQRQFSDKRRLEARLQGMVTETTMKWEKECERRVAAKQLEMQNKLWVKDEKLKQLKAIVTEPKAEKPERPSRERDREKVTQRAVSPSPVPNAPPIRLRHRRSRSAGDRWVDHKPASNVQTETVMQPHVPHAITVSVANEKALAKCEKYMLTHQELASDGEIETKLIKGDVYKTRGGGQSVQFTDIETLKQESPTGRKRRSSTAAPAPPDGTESEWTDVETRCSVAVEMRAGSHLGPGYQHHAQPKRKKP</sequence>
<dbReference type="Gene3D" id="3.40.850.10">
    <property type="entry name" value="Kinesin motor domain"/>
    <property type="match status" value="1"/>
</dbReference>
<evidence type="ECO:0000313" key="26">
    <source>
        <dbReference type="RefSeq" id="XP_022367863.1"/>
    </source>
</evidence>
<dbReference type="Proteomes" id="UP000248482">
    <property type="component" value="Unplaced"/>
</dbReference>
<dbReference type="AlphaFoldDB" id="A0A2Y9K3U6"/>
<feature type="region of interest" description="Disordered" evidence="23">
    <location>
        <begin position="673"/>
        <end position="709"/>
    </location>
</feature>
<keyword evidence="11 20" id="KW-0067">ATP-binding</keyword>
<dbReference type="InterPro" id="IPR032384">
    <property type="entry name" value="Kif23_Arf-bd"/>
</dbReference>
<dbReference type="GO" id="GO:0051301">
    <property type="term" value="P:cell division"/>
    <property type="evidence" value="ECO:0007669"/>
    <property type="project" value="UniProtKB-KW"/>
</dbReference>
<dbReference type="PANTHER" id="PTHR24115">
    <property type="entry name" value="KINESIN-RELATED"/>
    <property type="match status" value="1"/>
</dbReference>
<keyword evidence="9 20" id="KW-0547">Nucleotide-binding</keyword>
<dbReference type="GO" id="GO:0090543">
    <property type="term" value="C:Flemming body"/>
    <property type="evidence" value="ECO:0007669"/>
    <property type="project" value="UniProtKB-SubCell"/>
</dbReference>
<accession>A0A2Y9K3U6</accession>
<dbReference type="InterPro" id="IPR001752">
    <property type="entry name" value="Kinesin_motor_dom"/>
</dbReference>
<keyword evidence="6" id="KW-0597">Phosphoprotein</keyword>
<proteinExistence type="inferred from homology"/>
<dbReference type="GO" id="GO:0005871">
    <property type="term" value="C:kinesin complex"/>
    <property type="evidence" value="ECO:0007669"/>
    <property type="project" value="TreeGrafter"/>
</dbReference>
<keyword evidence="13 22" id="KW-0175">Coiled coil</keyword>
<evidence type="ECO:0000256" key="21">
    <source>
        <dbReference type="RuleBase" id="RU000394"/>
    </source>
</evidence>
<dbReference type="PRINTS" id="PR00380">
    <property type="entry name" value="KINESINHEAVY"/>
</dbReference>
<evidence type="ECO:0000256" key="18">
    <source>
        <dbReference type="ARBA" id="ARBA00058317"/>
    </source>
</evidence>
<evidence type="ECO:0000256" key="13">
    <source>
        <dbReference type="ARBA" id="ARBA00023054"/>
    </source>
</evidence>
<evidence type="ECO:0000256" key="20">
    <source>
        <dbReference type="PROSITE-ProRule" id="PRU00283"/>
    </source>
</evidence>
<protein>
    <recommendedName>
        <fullName evidence="21">Kinesin-like protein</fullName>
    </recommendedName>
</protein>
<dbReference type="GO" id="GO:0005819">
    <property type="term" value="C:spindle"/>
    <property type="evidence" value="ECO:0007669"/>
    <property type="project" value="UniProtKB-SubCell"/>
</dbReference>